<keyword evidence="2" id="KW-1185">Reference proteome</keyword>
<dbReference type="Proteomes" id="UP001528920">
    <property type="component" value="Unassembled WGS sequence"/>
</dbReference>
<dbReference type="PROSITE" id="PS51257">
    <property type="entry name" value="PROKAR_LIPOPROTEIN"/>
    <property type="match status" value="1"/>
</dbReference>
<dbReference type="RefSeq" id="WP_275110369.1">
    <property type="nucleotide sequence ID" value="NZ_JAKJSC010000002.1"/>
</dbReference>
<evidence type="ECO:0000313" key="1">
    <source>
        <dbReference type="EMBL" id="MDE5419040.1"/>
    </source>
</evidence>
<proteinExistence type="predicted"/>
<evidence type="ECO:0000313" key="2">
    <source>
        <dbReference type="Proteomes" id="UP001528920"/>
    </source>
</evidence>
<sequence>MKNIYLLILASFVLFTSCDNEVDELFELSSQERINEATQEYKDILTAPENGWLIEVIPTDEAMGAFNAYAKFTKEGMSYLSNDFNAYRIEAVTDSSLYRVGYTQGMTITFTTFSQMNYFSNPNNSWGAGKGGDIELLVKEISDDEIVCEGKVNKGSYIFRKAGVSDHTAALQEIMNMETKMIKQTYLSDYAFPSLILEDGKKISFSYNAIRKSVRVSTFLQTAEGLLEDVVYHKVKWDNKGFTLLDPITVDGKDITRLDYNADEEVFKTPSDQVQAVFRVDPWPPVQIKGMAEKFNEIGWGDVIRYSRGLQTKVSDFGFLYPDFKKIVYCNQYYGCGWFFNTSNYWPFAIIKDKKATVLDEDVIAFEYDGCNNRYYTPFKLEDRLATPEGQVLKDILFSEKGFRLFTSDNENIYLISMDDPSDWMIINV</sequence>
<dbReference type="EMBL" id="JAKJSC010000002">
    <property type="protein sequence ID" value="MDE5419040.1"/>
    <property type="molecule type" value="Genomic_DNA"/>
</dbReference>
<comment type="caution">
    <text evidence="1">The sequence shown here is derived from an EMBL/GenBank/DDBJ whole genome shotgun (WGS) entry which is preliminary data.</text>
</comment>
<organism evidence="1 2">
    <name type="scientific">Paralabilibaculum antarcticum</name>
    <dbReference type="NCBI Taxonomy" id="2912572"/>
    <lineage>
        <taxon>Bacteria</taxon>
        <taxon>Pseudomonadati</taxon>
        <taxon>Bacteroidota</taxon>
        <taxon>Bacteroidia</taxon>
        <taxon>Marinilabiliales</taxon>
        <taxon>Marinifilaceae</taxon>
        <taxon>Paralabilibaculum</taxon>
    </lineage>
</organism>
<reference evidence="1 2" key="1">
    <citation type="submission" date="2022-01" db="EMBL/GenBank/DDBJ databases">
        <title>Labilibaculum sp. nov, a marine bacterium isolated from Antarctica.</title>
        <authorList>
            <person name="Dai W."/>
        </authorList>
    </citation>
    <scope>NUCLEOTIDE SEQUENCE [LARGE SCALE GENOMIC DNA]</scope>
    <source>
        <strain evidence="1 2">DW002</strain>
    </source>
</reference>
<dbReference type="InterPro" id="IPR025396">
    <property type="entry name" value="DUF4302"/>
</dbReference>
<accession>A0ABT5VUV7</accession>
<name>A0ABT5VUV7_9BACT</name>
<protein>
    <submittedName>
        <fullName evidence="1">DUF4302 domain-containing protein</fullName>
    </submittedName>
</protein>
<dbReference type="Pfam" id="PF14135">
    <property type="entry name" value="DUF4302"/>
    <property type="match status" value="1"/>
</dbReference>
<gene>
    <name evidence="1" type="ORF">L3049_13625</name>
</gene>